<dbReference type="OrthoDB" id="4073795at2759"/>
<dbReference type="AlphaFoldDB" id="A0A367YLK9"/>
<dbReference type="InterPro" id="IPR001810">
    <property type="entry name" value="F-box_dom"/>
</dbReference>
<dbReference type="Proteomes" id="UP000253472">
    <property type="component" value="Unassembled WGS sequence"/>
</dbReference>
<name>A0A367YLK9_9ASCO</name>
<organism evidence="2 3">
    <name type="scientific">Candida viswanathii</name>
    <dbReference type="NCBI Taxonomy" id="5486"/>
    <lineage>
        <taxon>Eukaryota</taxon>
        <taxon>Fungi</taxon>
        <taxon>Dikarya</taxon>
        <taxon>Ascomycota</taxon>
        <taxon>Saccharomycotina</taxon>
        <taxon>Pichiomycetes</taxon>
        <taxon>Debaryomycetaceae</taxon>
        <taxon>Candida/Lodderomyces clade</taxon>
        <taxon>Candida</taxon>
    </lineage>
</organism>
<evidence type="ECO:0000313" key="2">
    <source>
        <dbReference type="EMBL" id="RCK65892.1"/>
    </source>
</evidence>
<dbReference type="STRING" id="5486.A0A367YLK9"/>
<keyword evidence="3" id="KW-1185">Reference proteome</keyword>
<feature type="domain" description="F-box" evidence="1">
    <location>
        <begin position="25"/>
        <end position="77"/>
    </location>
</feature>
<reference evidence="2 3" key="1">
    <citation type="submission" date="2018-06" db="EMBL/GenBank/DDBJ databases">
        <title>Whole genome sequencing of Candida tropicalis (genome annotated by CSBL at Korea University).</title>
        <authorList>
            <person name="Ahn J."/>
        </authorList>
    </citation>
    <scope>NUCLEOTIDE SEQUENCE [LARGE SCALE GENOMIC DNA]</scope>
    <source>
        <strain evidence="2 3">ATCC 20962</strain>
    </source>
</reference>
<dbReference type="SUPFAM" id="SSF52047">
    <property type="entry name" value="RNI-like"/>
    <property type="match status" value="1"/>
</dbReference>
<evidence type="ECO:0000259" key="1">
    <source>
        <dbReference type="PROSITE" id="PS50181"/>
    </source>
</evidence>
<evidence type="ECO:0000313" key="3">
    <source>
        <dbReference type="Proteomes" id="UP000253472"/>
    </source>
</evidence>
<sequence>MLLLKRPRESTEDRRVFKAPKYSHSLTLVSLPTEILDIIFSHLTKQDILNLSTLDYDFRKNLIPVVLLEVLFTWKQIIQRSDDFFEKYKYLIQQVRISDSNSLHEWNYDVFTELLIRLPNLKRLLIHSQSSSNWLKYRQHDNLEQLTLYCVNHNVGLFSPMNNKFFSLDHVANFKMLKRLELHNYRFYRDHARSYPVLIIEDIALINCSWDFPFEISQLNYNENIRRLTLRNSGNDSFIVSERYRYFLESEVLKSLEELEISITEGKLSSSLNCTMVSRFMKVENFPSLLKLRFRGWNTTYNISHWFNKLPENNTLQVLELKLDSEVDDKERSQRECKKYFPYLKLELD</sequence>
<proteinExistence type="predicted"/>
<dbReference type="PROSITE" id="PS50181">
    <property type="entry name" value="FBOX"/>
    <property type="match status" value="1"/>
</dbReference>
<protein>
    <recommendedName>
        <fullName evidence="1">F-box domain-containing protein</fullName>
    </recommendedName>
</protein>
<comment type="caution">
    <text evidence="2">The sequence shown here is derived from an EMBL/GenBank/DDBJ whole genome shotgun (WGS) entry which is preliminary data.</text>
</comment>
<accession>A0A367YLK9</accession>
<gene>
    <name evidence="2" type="ORF">Cantr_01480</name>
</gene>
<dbReference type="EMBL" id="QLNQ01000019">
    <property type="protein sequence ID" value="RCK65892.1"/>
    <property type="molecule type" value="Genomic_DNA"/>
</dbReference>